<reference evidence="3" key="1">
    <citation type="journal article" date="2019" name="Philos. Trans. R. Soc. Lond., B, Biol. Sci.">
        <title>Targeted metagenomic recovery of four divergent viruses reveals shared and distinctive characteristics of giant viruses of marine eukaryotes.</title>
        <authorList>
            <person name="Needham D.M."/>
            <person name="Poirier C."/>
            <person name="Hehenberger E."/>
            <person name="Jimenez V."/>
            <person name="Swalwell J.E."/>
            <person name="Santoro A.E."/>
            <person name="Worden A.Z."/>
        </authorList>
    </citation>
    <scope>NUCLEOTIDE SEQUENCE</scope>
    <source>
        <strain evidence="3">OPacV-421</strain>
    </source>
</reference>
<evidence type="ECO:0000256" key="1">
    <source>
        <dbReference type="SAM" id="Coils"/>
    </source>
</evidence>
<evidence type="ECO:0000313" key="3">
    <source>
        <dbReference type="EMBL" id="QFG74879.1"/>
    </source>
</evidence>
<accession>A0A5J6VLS1</accession>
<organism evidence="3">
    <name type="scientific">Megaviridae environmental sample</name>
    <dbReference type="NCBI Taxonomy" id="1737588"/>
    <lineage>
        <taxon>Viruses</taxon>
        <taxon>Varidnaviria</taxon>
        <taxon>Bamfordvirae</taxon>
        <taxon>Nucleocytoviricota</taxon>
        <taxon>Megaviricetes</taxon>
        <taxon>Imitervirales</taxon>
        <taxon>Mimiviridae</taxon>
        <taxon>environmental samples</taxon>
    </lineage>
</organism>
<dbReference type="EMBL" id="MN448295">
    <property type="protein sequence ID" value="QFG74879.1"/>
    <property type="molecule type" value="Genomic_DNA"/>
</dbReference>
<protein>
    <submittedName>
        <fullName evidence="3">Uncharacterized protein</fullName>
    </submittedName>
</protein>
<feature type="region of interest" description="Disordered" evidence="2">
    <location>
        <begin position="133"/>
        <end position="154"/>
    </location>
</feature>
<name>A0A5J6VLS1_9VIRU</name>
<evidence type="ECO:0000256" key="2">
    <source>
        <dbReference type="SAM" id="MobiDB-lite"/>
    </source>
</evidence>
<feature type="coiled-coil region" evidence="1">
    <location>
        <begin position="405"/>
        <end position="467"/>
    </location>
</feature>
<keyword evidence="1" id="KW-0175">Coiled coil</keyword>
<proteinExistence type="predicted"/>
<sequence length="484" mass="57375">MSASTSSTTSTSPAEITTMFTMGSLAFATYQDVYNTIMNEKYNSDKFDKPESTISRKQTMTMARKIAFNTLKHTFDINKSFRENKGDTKKLEKDIENMYWSMFREQFPTHDDYIESSIHDKYVDTPYDKYRQHSSYRSNIKKAEEKENKERGQQKRILREQKYRNNIGDEEFNRRMLIDKKKKAEKGGTDKQYLAYLEWKNTFEGKQYNEGFGSQSNGIVHVDSQTFLQKLNGILASNIKSLMVPKQVFYDILIEILENHKEYRINMSLREGSTANQIPTQHVIFEPHSIRDIVSAQRKTVIEGTVLKWYRSHKGMYVCFDSYPGSYHRTYPKQWENFENFKDPETGEFVGNPKIKSLAHKFYKVCGKELEMSLFYNKYKYTIIYPGHDNVYDTKEKLLKMMTENNTENKIKNRLQDKIKKEKEERANKYKARGAWPGPSDTRLKYLEKKEKERQEQFNKISDLFMEGTINKAQFEEMMKKYNL</sequence>
<feature type="compositionally biased region" description="Basic and acidic residues" evidence="2">
    <location>
        <begin position="141"/>
        <end position="154"/>
    </location>
</feature>